<evidence type="ECO:0000313" key="15">
    <source>
        <dbReference type="EMBL" id="QEK10916.1"/>
    </source>
</evidence>
<comment type="subcellular location">
    <subcellularLocation>
        <location evidence="2">Cell membrane</location>
        <topology evidence="2">Multi-pass membrane protein</topology>
    </subcellularLocation>
</comment>
<feature type="domain" description="Peptidase M50" evidence="14">
    <location>
        <begin position="12"/>
        <end position="162"/>
    </location>
</feature>
<comment type="similarity">
    <text evidence="3">Belongs to the peptidase M50B family.</text>
</comment>
<protein>
    <submittedName>
        <fullName evidence="15">Site-2 protease family protein</fullName>
    </submittedName>
</protein>
<evidence type="ECO:0000256" key="6">
    <source>
        <dbReference type="ARBA" id="ARBA00022692"/>
    </source>
</evidence>
<gene>
    <name evidence="15" type="ORF">FQB35_00195</name>
</gene>
<evidence type="ECO:0000259" key="14">
    <source>
        <dbReference type="Pfam" id="PF02163"/>
    </source>
</evidence>
<evidence type="ECO:0000256" key="9">
    <source>
        <dbReference type="ARBA" id="ARBA00022833"/>
    </source>
</evidence>
<keyword evidence="11" id="KW-0482">Metalloprotease</keyword>
<keyword evidence="9" id="KW-0862">Zinc</keyword>
<dbReference type="PANTHER" id="PTHR35864:SF1">
    <property type="entry name" value="ZINC METALLOPROTEASE YWHC-RELATED"/>
    <property type="match status" value="1"/>
</dbReference>
<evidence type="ECO:0000256" key="11">
    <source>
        <dbReference type="ARBA" id="ARBA00023049"/>
    </source>
</evidence>
<comment type="cofactor">
    <cofactor evidence="1">
        <name>Zn(2+)</name>
        <dbReference type="ChEBI" id="CHEBI:29105"/>
    </cofactor>
</comment>
<evidence type="ECO:0000256" key="8">
    <source>
        <dbReference type="ARBA" id="ARBA00022801"/>
    </source>
</evidence>
<dbReference type="GO" id="GO:0006508">
    <property type="term" value="P:proteolysis"/>
    <property type="evidence" value="ECO:0007669"/>
    <property type="project" value="UniProtKB-KW"/>
</dbReference>
<evidence type="ECO:0000256" key="3">
    <source>
        <dbReference type="ARBA" id="ARBA00007931"/>
    </source>
</evidence>
<dbReference type="Pfam" id="PF02163">
    <property type="entry name" value="Peptidase_M50"/>
    <property type="match status" value="1"/>
</dbReference>
<proteinExistence type="inferred from homology"/>
<dbReference type="GO" id="GO:0005886">
    <property type="term" value="C:plasma membrane"/>
    <property type="evidence" value="ECO:0007669"/>
    <property type="project" value="UniProtKB-SubCell"/>
</dbReference>
<dbReference type="RefSeq" id="WP_148807990.1">
    <property type="nucleotide sequence ID" value="NZ_CP042243.1"/>
</dbReference>
<dbReference type="KEGG" id="crs:FQB35_00195"/>
<organism evidence="15 16">
    <name type="scientific">Crassaminicella thermophila</name>
    <dbReference type="NCBI Taxonomy" id="2599308"/>
    <lineage>
        <taxon>Bacteria</taxon>
        <taxon>Bacillati</taxon>
        <taxon>Bacillota</taxon>
        <taxon>Clostridia</taxon>
        <taxon>Eubacteriales</taxon>
        <taxon>Clostridiaceae</taxon>
        <taxon>Crassaminicella</taxon>
    </lineage>
</organism>
<feature type="transmembrane region" description="Helical" evidence="13">
    <location>
        <begin position="127"/>
        <end position="146"/>
    </location>
</feature>
<dbReference type="EMBL" id="CP042243">
    <property type="protein sequence ID" value="QEK10916.1"/>
    <property type="molecule type" value="Genomic_DNA"/>
</dbReference>
<keyword evidence="10 13" id="KW-1133">Transmembrane helix</keyword>
<evidence type="ECO:0000313" key="16">
    <source>
        <dbReference type="Proteomes" id="UP000324646"/>
    </source>
</evidence>
<dbReference type="Proteomes" id="UP000324646">
    <property type="component" value="Chromosome"/>
</dbReference>
<evidence type="ECO:0000256" key="2">
    <source>
        <dbReference type="ARBA" id="ARBA00004651"/>
    </source>
</evidence>
<dbReference type="OrthoDB" id="9800627at2"/>
<dbReference type="PANTHER" id="PTHR35864">
    <property type="entry name" value="ZINC METALLOPROTEASE MJ0611-RELATED"/>
    <property type="match status" value="1"/>
</dbReference>
<reference evidence="15 16" key="1">
    <citation type="submission" date="2019-07" db="EMBL/GenBank/DDBJ databases">
        <title>Complete genome of Crassaminicella thermophila SY095.</title>
        <authorList>
            <person name="Li X."/>
        </authorList>
    </citation>
    <scope>NUCLEOTIDE SEQUENCE [LARGE SCALE GENOMIC DNA]</scope>
    <source>
        <strain evidence="15 16">SY095</strain>
    </source>
</reference>
<keyword evidence="7" id="KW-0479">Metal-binding</keyword>
<dbReference type="InterPro" id="IPR008915">
    <property type="entry name" value="Peptidase_M50"/>
</dbReference>
<accession>A0A5C0SB18</accession>
<dbReference type="AlphaFoldDB" id="A0A5C0SB18"/>
<dbReference type="InterPro" id="IPR052348">
    <property type="entry name" value="Metallopeptidase_M50B"/>
</dbReference>
<keyword evidence="5 15" id="KW-0645">Protease</keyword>
<evidence type="ECO:0000256" key="4">
    <source>
        <dbReference type="ARBA" id="ARBA00022475"/>
    </source>
</evidence>
<keyword evidence="8" id="KW-0378">Hydrolase</keyword>
<name>A0A5C0SB18_CRATE</name>
<feature type="transmembrane region" description="Helical" evidence="13">
    <location>
        <begin position="49"/>
        <end position="66"/>
    </location>
</feature>
<dbReference type="GO" id="GO:0046872">
    <property type="term" value="F:metal ion binding"/>
    <property type="evidence" value="ECO:0007669"/>
    <property type="project" value="UniProtKB-KW"/>
</dbReference>
<dbReference type="InterPro" id="IPR044537">
    <property type="entry name" value="Rip2-like"/>
</dbReference>
<keyword evidence="16" id="KW-1185">Reference proteome</keyword>
<evidence type="ECO:0000256" key="13">
    <source>
        <dbReference type="SAM" id="Phobius"/>
    </source>
</evidence>
<keyword evidence="6 13" id="KW-0812">Transmembrane</keyword>
<sequence>MDVRETLLLIPGIMIGFSFHEYAHAQVAVWLGDDTPKLEGRLSLSPHVHIDPFGFLFILWAGFGWAKPVMINENNFKNPRRDDILVSLAGPVMNLIIALFFLILMKICYNLPIPNNLYTTIMDVFDYTVWINVVLFVFNLLPIPPLDGSHIFFGILGLKEKPFYYEIYTKGRIILPLLIITNLIDKIISPPILNIYHNLVSIFF</sequence>
<dbReference type="CDD" id="cd06158">
    <property type="entry name" value="S2P-M50_like_1"/>
    <property type="match status" value="1"/>
</dbReference>
<keyword evidence="12 13" id="KW-0472">Membrane</keyword>
<evidence type="ECO:0000256" key="5">
    <source>
        <dbReference type="ARBA" id="ARBA00022670"/>
    </source>
</evidence>
<evidence type="ECO:0000256" key="10">
    <source>
        <dbReference type="ARBA" id="ARBA00022989"/>
    </source>
</evidence>
<feature type="transmembrane region" description="Helical" evidence="13">
    <location>
        <begin position="86"/>
        <end position="107"/>
    </location>
</feature>
<evidence type="ECO:0000256" key="7">
    <source>
        <dbReference type="ARBA" id="ARBA00022723"/>
    </source>
</evidence>
<evidence type="ECO:0000256" key="1">
    <source>
        <dbReference type="ARBA" id="ARBA00001947"/>
    </source>
</evidence>
<keyword evidence="4" id="KW-1003">Cell membrane</keyword>
<dbReference type="GO" id="GO:0008237">
    <property type="term" value="F:metallopeptidase activity"/>
    <property type="evidence" value="ECO:0007669"/>
    <property type="project" value="UniProtKB-KW"/>
</dbReference>
<evidence type="ECO:0000256" key="12">
    <source>
        <dbReference type="ARBA" id="ARBA00023136"/>
    </source>
</evidence>